<dbReference type="Pfam" id="PF02565">
    <property type="entry name" value="RecO_C"/>
    <property type="match status" value="1"/>
</dbReference>
<proteinExistence type="inferred from homology"/>
<feature type="domain" description="DNA replication/recombination mediator RecO N-terminal" evidence="8">
    <location>
        <begin position="1"/>
        <end position="77"/>
    </location>
</feature>
<dbReference type="PANTHER" id="PTHR33991:SF1">
    <property type="entry name" value="DNA REPAIR PROTEIN RECO"/>
    <property type="match status" value="1"/>
</dbReference>
<keyword evidence="5 7" id="KW-0234">DNA repair</keyword>
<dbReference type="InterPro" id="IPR037278">
    <property type="entry name" value="ARFGAP/RecO"/>
</dbReference>
<dbReference type="Pfam" id="PF11967">
    <property type="entry name" value="RecO_N"/>
    <property type="match status" value="1"/>
</dbReference>
<evidence type="ECO:0000313" key="10">
    <source>
        <dbReference type="Proteomes" id="UP000661691"/>
    </source>
</evidence>
<dbReference type="Gene3D" id="2.40.50.140">
    <property type="entry name" value="Nucleic acid-binding proteins"/>
    <property type="match status" value="1"/>
</dbReference>
<dbReference type="GO" id="GO:0043590">
    <property type="term" value="C:bacterial nucleoid"/>
    <property type="evidence" value="ECO:0007669"/>
    <property type="project" value="TreeGrafter"/>
</dbReference>
<evidence type="ECO:0000256" key="5">
    <source>
        <dbReference type="ARBA" id="ARBA00023204"/>
    </source>
</evidence>
<organism evidence="9 10">
    <name type="scientific">Polycladospora coralii</name>
    <dbReference type="NCBI Taxonomy" id="2771432"/>
    <lineage>
        <taxon>Bacteria</taxon>
        <taxon>Bacillati</taxon>
        <taxon>Bacillota</taxon>
        <taxon>Bacilli</taxon>
        <taxon>Bacillales</taxon>
        <taxon>Thermoactinomycetaceae</taxon>
        <taxon>Polycladospora</taxon>
    </lineage>
</organism>
<dbReference type="InterPro" id="IPR042242">
    <property type="entry name" value="RecO_C"/>
</dbReference>
<sequence>MLIKFEGIVLRARSYGESNQVLTIFTEQQGKMAIMARGSKKTKNRFGAVTEPFTEAIFVCYKSTGMGTLSQADPIASHYRIRADLLLTSYGAYWLELIDKATEENQSHRVLYHFLVEGLNRLEEGVDPDILTRMMELQILRTIGSAPILNRCASCTKEKVPIRFSVSQGGFLCQDCASEDPYAFHITKPVAYIMRTLAEAPLNRLGHIQVKSETKEQVERLIHAFINEYFPVSLKSFTLLNQIRNTWK</sequence>
<keyword evidence="4 7" id="KW-0233">DNA recombination</keyword>
<dbReference type="SUPFAM" id="SSF57863">
    <property type="entry name" value="ArfGap/RecO-like zinc finger"/>
    <property type="match status" value="1"/>
</dbReference>
<accession>A0A926RT30</accession>
<reference evidence="10" key="1">
    <citation type="submission" date="2022-10" db="EMBL/GenBank/DDBJ databases">
        <title>A novel bacterium of genus Hazenella, isolated from South China Sea.</title>
        <authorList>
            <person name="Huang H."/>
            <person name="Mo K."/>
            <person name="Hu Y."/>
        </authorList>
    </citation>
    <scope>NUCLEOTIDE SEQUENCE [LARGE SCALE GENOMIC DNA]</scope>
    <source>
        <strain evidence="10">IB182357</strain>
    </source>
</reference>
<dbReference type="InterPro" id="IPR012340">
    <property type="entry name" value="NA-bd_OB-fold"/>
</dbReference>
<dbReference type="EMBL" id="JACXAH010000002">
    <property type="protein sequence ID" value="MBD1371173.1"/>
    <property type="molecule type" value="Genomic_DNA"/>
</dbReference>
<comment type="similarity">
    <text evidence="1 7">Belongs to the RecO family.</text>
</comment>
<evidence type="ECO:0000256" key="6">
    <source>
        <dbReference type="ARBA" id="ARBA00033409"/>
    </source>
</evidence>
<dbReference type="GO" id="GO:0006310">
    <property type="term" value="P:DNA recombination"/>
    <property type="evidence" value="ECO:0007669"/>
    <property type="project" value="UniProtKB-UniRule"/>
</dbReference>
<evidence type="ECO:0000256" key="4">
    <source>
        <dbReference type="ARBA" id="ARBA00023172"/>
    </source>
</evidence>
<dbReference type="Gene3D" id="1.20.1440.120">
    <property type="entry name" value="Recombination protein O, C-terminal domain"/>
    <property type="match status" value="1"/>
</dbReference>
<evidence type="ECO:0000256" key="1">
    <source>
        <dbReference type="ARBA" id="ARBA00007452"/>
    </source>
</evidence>
<protein>
    <recommendedName>
        <fullName evidence="2 7">DNA repair protein RecO</fullName>
    </recommendedName>
    <alternativeName>
        <fullName evidence="6 7">Recombination protein O</fullName>
    </alternativeName>
</protein>
<evidence type="ECO:0000256" key="7">
    <source>
        <dbReference type="HAMAP-Rule" id="MF_00201"/>
    </source>
</evidence>
<comment type="function">
    <text evidence="7">Involved in DNA repair and RecF pathway recombination.</text>
</comment>
<dbReference type="InterPro" id="IPR022572">
    <property type="entry name" value="DNA_rep/recomb_RecO_N"/>
</dbReference>
<gene>
    <name evidence="7 9" type="primary">recO</name>
    <name evidence="9" type="ORF">IC620_02210</name>
</gene>
<evidence type="ECO:0000256" key="3">
    <source>
        <dbReference type="ARBA" id="ARBA00022763"/>
    </source>
</evidence>
<dbReference type="NCBIfam" id="TIGR00613">
    <property type="entry name" value="reco"/>
    <property type="match status" value="1"/>
</dbReference>
<keyword evidence="10" id="KW-1185">Reference proteome</keyword>
<dbReference type="GO" id="GO:0006302">
    <property type="term" value="P:double-strand break repair"/>
    <property type="evidence" value="ECO:0007669"/>
    <property type="project" value="TreeGrafter"/>
</dbReference>
<evidence type="ECO:0000259" key="8">
    <source>
        <dbReference type="Pfam" id="PF11967"/>
    </source>
</evidence>
<dbReference type="InterPro" id="IPR003717">
    <property type="entry name" value="RecO"/>
</dbReference>
<name>A0A926RT30_9BACL</name>
<dbReference type="Proteomes" id="UP000661691">
    <property type="component" value="Unassembled WGS sequence"/>
</dbReference>
<evidence type="ECO:0000256" key="2">
    <source>
        <dbReference type="ARBA" id="ARBA00021310"/>
    </source>
</evidence>
<keyword evidence="3 7" id="KW-0227">DNA damage</keyword>
<comment type="caution">
    <text evidence="9">The sequence shown here is derived from an EMBL/GenBank/DDBJ whole genome shotgun (WGS) entry which is preliminary data.</text>
</comment>
<dbReference type="SUPFAM" id="SSF50249">
    <property type="entry name" value="Nucleic acid-binding proteins"/>
    <property type="match status" value="1"/>
</dbReference>
<dbReference type="PANTHER" id="PTHR33991">
    <property type="entry name" value="DNA REPAIR PROTEIN RECO"/>
    <property type="match status" value="1"/>
</dbReference>
<dbReference type="AlphaFoldDB" id="A0A926RT30"/>
<evidence type="ECO:0000313" key="9">
    <source>
        <dbReference type="EMBL" id="MBD1371173.1"/>
    </source>
</evidence>
<dbReference type="RefSeq" id="WP_191141398.1">
    <property type="nucleotide sequence ID" value="NZ_JACXAH010000002.1"/>
</dbReference>
<dbReference type="HAMAP" id="MF_00201">
    <property type="entry name" value="RecO"/>
    <property type="match status" value="1"/>
</dbReference>